<proteinExistence type="predicted"/>
<dbReference type="EMBL" id="JADOTZ010000001">
    <property type="protein sequence ID" value="MBG6085118.1"/>
    <property type="molecule type" value="Genomic_DNA"/>
</dbReference>
<comment type="caution">
    <text evidence="7">The sequence shown here is derived from an EMBL/GenBank/DDBJ whole genome shotgun (WGS) entry which is preliminary data.</text>
</comment>
<dbReference type="Pfam" id="PF00440">
    <property type="entry name" value="TetR_N"/>
    <property type="match status" value="1"/>
</dbReference>
<dbReference type="PRINTS" id="PR00455">
    <property type="entry name" value="HTHTETR"/>
</dbReference>
<dbReference type="SUPFAM" id="SSF48498">
    <property type="entry name" value="Tetracyclin repressor-like, C-terminal domain"/>
    <property type="match status" value="1"/>
</dbReference>
<feature type="DNA-binding region" description="H-T-H motif" evidence="4">
    <location>
        <begin position="42"/>
        <end position="61"/>
    </location>
</feature>
<keyword evidence="3" id="KW-0804">Transcription</keyword>
<evidence type="ECO:0000259" key="6">
    <source>
        <dbReference type="PROSITE" id="PS50977"/>
    </source>
</evidence>
<name>A0A931DE41_9MICC</name>
<dbReference type="PANTHER" id="PTHR47506:SF6">
    <property type="entry name" value="HTH-TYPE TRANSCRIPTIONAL REPRESSOR NEMR"/>
    <property type="match status" value="1"/>
</dbReference>
<sequence>MTPRHPQRSSGRPRGADSAARRTEILDAAEELFSEDGYRGVSMSMIARAAGISQTGLVHHFPTKDDLLGAVLDRRDERDSLQTNLGGSLRGWDLIRAFVDLARHNEAQPTMVRLYASVSREAVTESHPASAWLLRHHAATRRLLEDAVHQAVDDGDLRPEAPAASIARLLVAAMDGLQVQWLSDPQYTAMAEDFAALTDALYARWRR</sequence>
<feature type="region of interest" description="Disordered" evidence="5">
    <location>
        <begin position="1"/>
        <end position="20"/>
    </location>
</feature>
<keyword evidence="8" id="KW-1185">Reference proteome</keyword>
<evidence type="ECO:0000256" key="2">
    <source>
        <dbReference type="ARBA" id="ARBA00023125"/>
    </source>
</evidence>
<organism evidence="7 8">
    <name type="scientific">Zhihengliuella flava</name>
    <dbReference type="NCBI Taxonomy" id="1285193"/>
    <lineage>
        <taxon>Bacteria</taxon>
        <taxon>Bacillati</taxon>
        <taxon>Actinomycetota</taxon>
        <taxon>Actinomycetes</taxon>
        <taxon>Micrococcales</taxon>
        <taxon>Micrococcaceae</taxon>
        <taxon>Zhihengliuella</taxon>
    </lineage>
</organism>
<feature type="domain" description="HTH tetR-type" evidence="6">
    <location>
        <begin position="19"/>
        <end position="79"/>
    </location>
</feature>
<keyword evidence="2 4" id="KW-0238">DNA-binding</keyword>
<gene>
    <name evidence="7" type="ORF">IW252_001885</name>
</gene>
<protein>
    <submittedName>
        <fullName evidence="7">AcrR family transcriptional regulator</fullName>
    </submittedName>
</protein>
<evidence type="ECO:0000313" key="7">
    <source>
        <dbReference type="EMBL" id="MBG6085118.1"/>
    </source>
</evidence>
<dbReference type="RefSeq" id="WP_196836338.1">
    <property type="nucleotide sequence ID" value="NZ_JADOTZ010000001.1"/>
</dbReference>
<accession>A0A931DE41</accession>
<dbReference type="GO" id="GO:0003677">
    <property type="term" value="F:DNA binding"/>
    <property type="evidence" value="ECO:0007669"/>
    <property type="project" value="UniProtKB-UniRule"/>
</dbReference>
<dbReference type="PANTHER" id="PTHR47506">
    <property type="entry name" value="TRANSCRIPTIONAL REGULATORY PROTEIN"/>
    <property type="match status" value="1"/>
</dbReference>
<evidence type="ECO:0000256" key="1">
    <source>
        <dbReference type="ARBA" id="ARBA00023015"/>
    </source>
</evidence>
<dbReference type="Proteomes" id="UP000625033">
    <property type="component" value="Unassembled WGS sequence"/>
</dbReference>
<evidence type="ECO:0000256" key="4">
    <source>
        <dbReference type="PROSITE-ProRule" id="PRU00335"/>
    </source>
</evidence>
<evidence type="ECO:0000256" key="5">
    <source>
        <dbReference type="SAM" id="MobiDB-lite"/>
    </source>
</evidence>
<dbReference type="InterPro" id="IPR001647">
    <property type="entry name" value="HTH_TetR"/>
</dbReference>
<dbReference type="SUPFAM" id="SSF46689">
    <property type="entry name" value="Homeodomain-like"/>
    <property type="match status" value="1"/>
</dbReference>
<reference evidence="7" key="1">
    <citation type="submission" date="2020-11" db="EMBL/GenBank/DDBJ databases">
        <title>Sequencing the genomes of 1000 actinobacteria strains.</title>
        <authorList>
            <person name="Klenk H.-P."/>
        </authorList>
    </citation>
    <scope>NUCLEOTIDE SEQUENCE</scope>
    <source>
        <strain evidence="7">DSM 26152</strain>
    </source>
</reference>
<dbReference type="PROSITE" id="PS50977">
    <property type="entry name" value="HTH_TETR_2"/>
    <property type="match status" value="1"/>
</dbReference>
<dbReference type="AlphaFoldDB" id="A0A931DE41"/>
<dbReference type="Gene3D" id="1.10.357.10">
    <property type="entry name" value="Tetracycline Repressor, domain 2"/>
    <property type="match status" value="1"/>
</dbReference>
<evidence type="ECO:0000313" key="8">
    <source>
        <dbReference type="Proteomes" id="UP000625033"/>
    </source>
</evidence>
<evidence type="ECO:0000256" key="3">
    <source>
        <dbReference type="ARBA" id="ARBA00023163"/>
    </source>
</evidence>
<dbReference type="InterPro" id="IPR009057">
    <property type="entry name" value="Homeodomain-like_sf"/>
</dbReference>
<keyword evidence="1" id="KW-0805">Transcription regulation</keyword>
<dbReference type="InterPro" id="IPR036271">
    <property type="entry name" value="Tet_transcr_reg_TetR-rel_C_sf"/>
</dbReference>